<proteinExistence type="predicted"/>
<accession>A0A6J4TYR0</accession>
<feature type="non-terminal residue" evidence="2">
    <location>
        <position position="1"/>
    </location>
</feature>
<protein>
    <submittedName>
        <fullName evidence="2">Uncharacterized protein</fullName>
    </submittedName>
</protein>
<dbReference type="EMBL" id="CADCWD010000055">
    <property type="protein sequence ID" value="CAA9536037.1"/>
    <property type="molecule type" value="Genomic_DNA"/>
</dbReference>
<organism evidence="2">
    <name type="scientific">uncultured Sphingosinicella sp</name>
    <dbReference type="NCBI Taxonomy" id="478748"/>
    <lineage>
        <taxon>Bacteria</taxon>
        <taxon>Pseudomonadati</taxon>
        <taxon>Pseudomonadota</taxon>
        <taxon>Alphaproteobacteria</taxon>
        <taxon>Sphingomonadales</taxon>
        <taxon>Sphingosinicellaceae</taxon>
        <taxon>Sphingosinicella</taxon>
        <taxon>environmental samples</taxon>
    </lineage>
</organism>
<feature type="compositionally biased region" description="Basic and acidic residues" evidence="1">
    <location>
        <begin position="146"/>
        <end position="156"/>
    </location>
</feature>
<feature type="region of interest" description="Disordered" evidence="1">
    <location>
        <begin position="1"/>
        <end position="29"/>
    </location>
</feature>
<feature type="non-terminal residue" evidence="2">
    <location>
        <position position="230"/>
    </location>
</feature>
<gene>
    <name evidence="2" type="ORF">AVDCRST_MAG23-1882</name>
</gene>
<feature type="compositionally biased region" description="Basic residues" evidence="1">
    <location>
        <begin position="157"/>
        <end position="170"/>
    </location>
</feature>
<evidence type="ECO:0000313" key="2">
    <source>
        <dbReference type="EMBL" id="CAA9536037.1"/>
    </source>
</evidence>
<sequence>AKFRTRAAGAARARNGFREGRRANGRCGRGDHLLLLDQCSKTAGAAAAAPAHDHSSGRQHLRGRQARALPDPQHLGRRPSRPCLFPASGRRARRRRAQDQSPHRGQRHLAPGQQCRHQLRRADRRRGDPRQPFRAGGWLAPSPPPCRDRPARDIARRRPHLRREHPRHQPGRGQDRDRRGARGGPGGRAHARQVPPGPGRGALVPGRHRRHRLQPGDPVPRADGLAPREL</sequence>
<feature type="region of interest" description="Disordered" evidence="1">
    <location>
        <begin position="42"/>
        <end position="230"/>
    </location>
</feature>
<dbReference type="AlphaFoldDB" id="A0A6J4TYR0"/>
<name>A0A6J4TYR0_9SPHN</name>
<feature type="compositionally biased region" description="Basic and acidic residues" evidence="1">
    <location>
        <begin position="16"/>
        <end position="29"/>
    </location>
</feature>
<evidence type="ECO:0000256" key="1">
    <source>
        <dbReference type="SAM" id="MobiDB-lite"/>
    </source>
</evidence>
<reference evidence="2" key="1">
    <citation type="submission" date="2020-02" db="EMBL/GenBank/DDBJ databases">
        <authorList>
            <person name="Meier V. D."/>
        </authorList>
    </citation>
    <scope>NUCLEOTIDE SEQUENCE</scope>
    <source>
        <strain evidence="2">AVDCRST_MAG23</strain>
    </source>
</reference>
<feature type="compositionally biased region" description="Low complexity" evidence="1">
    <location>
        <begin position="1"/>
        <end position="14"/>
    </location>
</feature>